<gene>
    <name evidence="11 15" type="primary">pgk</name>
    <name evidence="15" type="ORF">NCTC12742_01156</name>
</gene>
<evidence type="ECO:0000256" key="6">
    <source>
        <dbReference type="ARBA" id="ARBA00022490"/>
    </source>
</evidence>
<dbReference type="FunFam" id="3.40.50.1260:FF:000001">
    <property type="entry name" value="Phosphoglycerate kinase"/>
    <property type="match status" value="1"/>
</dbReference>
<evidence type="ECO:0000313" key="16">
    <source>
        <dbReference type="Proteomes" id="UP000272771"/>
    </source>
</evidence>
<evidence type="ECO:0000256" key="8">
    <source>
        <dbReference type="ARBA" id="ARBA00022741"/>
    </source>
</evidence>
<name>A0A448VNA8_9NEIS</name>
<dbReference type="FunFam" id="3.40.50.1260:FF:000002">
    <property type="entry name" value="Phosphoglycerate kinase"/>
    <property type="match status" value="1"/>
</dbReference>
<dbReference type="SUPFAM" id="SSF53748">
    <property type="entry name" value="Phosphoglycerate kinase"/>
    <property type="match status" value="1"/>
</dbReference>
<comment type="caution">
    <text evidence="11">Lacks conserved residue(s) required for the propagation of feature annotation.</text>
</comment>
<feature type="binding site" evidence="12">
    <location>
        <position position="114"/>
    </location>
    <ligand>
        <name>(2R)-3-phosphoglycerate</name>
        <dbReference type="ChEBI" id="CHEBI:58272"/>
    </ligand>
</feature>
<keyword evidence="9 11" id="KW-0418">Kinase</keyword>
<dbReference type="EC" id="2.7.2.3" evidence="5 11"/>
<feature type="binding site" evidence="11 13">
    <location>
        <begin position="346"/>
        <end position="349"/>
    </location>
    <ligand>
        <name>ATP</name>
        <dbReference type="ChEBI" id="CHEBI:30616"/>
    </ligand>
</feature>
<dbReference type="OrthoDB" id="9808460at2"/>
<organism evidence="15 16">
    <name type="scientific">Neisseria weaveri</name>
    <dbReference type="NCBI Taxonomy" id="28091"/>
    <lineage>
        <taxon>Bacteria</taxon>
        <taxon>Pseudomonadati</taxon>
        <taxon>Pseudomonadota</taxon>
        <taxon>Betaproteobacteria</taxon>
        <taxon>Neisseriales</taxon>
        <taxon>Neisseriaceae</taxon>
        <taxon>Neisseria</taxon>
    </lineage>
</organism>
<keyword evidence="11" id="KW-0324">Glycolysis</keyword>
<dbReference type="InterPro" id="IPR015911">
    <property type="entry name" value="Phosphoglycerate_kinase_CS"/>
</dbReference>
<dbReference type="PRINTS" id="PR00477">
    <property type="entry name" value="PHGLYCKINASE"/>
</dbReference>
<feature type="binding site" evidence="11">
    <location>
        <position position="147"/>
    </location>
    <ligand>
        <name>substrate</name>
    </ligand>
</feature>
<evidence type="ECO:0000256" key="11">
    <source>
        <dbReference type="HAMAP-Rule" id="MF_00145"/>
    </source>
</evidence>
<keyword evidence="7 11" id="KW-0808">Transferase</keyword>
<keyword evidence="6 11" id="KW-0963">Cytoplasm</keyword>
<dbReference type="UniPathway" id="UPA00109">
    <property type="reaction ID" value="UER00185"/>
</dbReference>
<evidence type="ECO:0000256" key="2">
    <source>
        <dbReference type="ARBA" id="ARBA00004496"/>
    </source>
</evidence>
<comment type="subunit">
    <text evidence="4 11">Monomer.</text>
</comment>
<dbReference type="Gene3D" id="3.40.50.1260">
    <property type="entry name" value="Phosphoglycerate kinase, N-terminal domain"/>
    <property type="match status" value="2"/>
</dbReference>
<comment type="pathway">
    <text evidence="11">Carbohydrate degradation; glycolysis; pyruvate from D-glyceraldehyde 3-phosphate: step 2/5.</text>
</comment>
<feature type="binding site" evidence="11">
    <location>
        <position position="36"/>
    </location>
    <ligand>
        <name>substrate</name>
    </ligand>
</feature>
<accession>A0A448VNA8</accession>
<reference evidence="15 16" key="1">
    <citation type="submission" date="2018-12" db="EMBL/GenBank/DDBJ databases">
        <authorList>
            <consortium name="Pathogen Informatics"/>
        </authorList>
    </citation>
    <scope>NUCLEOTIDE SEQUENCE [LARGE SCALE GENOMIC DNA]</scope>
    <source>
        <strain evidence="15 16">NCTC12742</strain>
    </source>
</reference>
<evidence type="ECO:0000256" key="12">
    <source>
        <dbReference type="PIRSR" id="PIRSR000724-1"/>
    </source>
</evidence>
<dbReference type="InterPro" id="IPR036043">
    <property type="entry name" value="Phosphoglycerate_kinase_sf"/>
</dbReference>
<dbReference type="PIRSF" id="PIRSF000724">
    <property type="entry name" value="Pgk"/>
    <property type="match status" value="1"/>
</dbReference>
<evidence type="ECO:0000256" key="4">
    <source>
        <dbReference type="ARBA" id="ARBA00011245"/>
    </source>
</evidence>
<feature type="binding site" evidence="12">
    <location>
        <position position="147"/>
    </location>
    <ligand>
        <name>(2R)-3-phosphoglycerate</name>
        <dbReference type="ChEBI" id="CHEBI:58272"/>
    </ligand>
</feature>
<sequence>MAFLKLTAQNVQGKTVLIRADMNVPFKDGAISDDTRIRASLASIQYCLDNGASVIVMSHLGRPTEGEFNPEDDVAPVAAHLGKLLGKEVKVLNDWRENKPVLAAGGVAMLQNVRINKGEKKNDLELGKAYAALCDVFVNDAFGTAHRAQASTEAVAQAAPVACAGVLMAGELDALGKALKEPARPLAAIVAGSKVSTKLTILESLADKVDQLIVGGGIANTFLLAAGKPIGKSLAEHDLVEESKKIMEKMAAKGGVVPLPTDVVVAKAFAADAEATVKNIDNVAEDDMILDIGPQSAAALAEALKKAGTVVWNGPVGVFEFDQFAGGTEVLAKAIADSSAFSIAGGGDTLAAIAKFGITDQISYISTGGGAFLEFLEGKELPAVAVLEKRA</sequence>
<dbReference type="RefSeq" id="WP_004284512.1">
    <property type="nucleotide sequence ID" value="NZ_CAUJRG010000010.1"/>
</dbReference>
<dbReference type="PANTHER" id="PTHR11406:SF23">
    <property type="entry name" value="PHOSPHOGLYCERATE KINASE 1, CHLOROPLASTIC-RELATED"/>
    <property type="match status" value="1"/>
</dbReference>
<feature type="binding site" evidence="12">
    <location>
        <position position="36"/>
    </location>
    <ligand>
        <name>(2R)-3-phosphoglycerate</name>
        <dbReference type="ChEBI" id="CHEBI:58272"/>
    </ligand>
</feature>
<proteinExistence type="inferred from homology"/>
<dbReference type="HAMAP" id="MF_00145">
    <property type="entry name" value="Phosphoglyc_kinase"/>
    <property type="match status" value="1"/>
</dbReference>
<dbReference type="GO" id="GO:0006094">
    <property type="term" value="P:gluconeogenesis"/>
    <property type="evidence" value="ECO:0007669"/>
    <property type="project" value="TreeGrafter"/>
</dbReference>
<feature type="binding site" evidence="11 12">
    <location>
        <begin position="21"/>
        <end position="23"/>
    </location>
    <ligand>
        <name>substrate</name>
    </ligand>
</feature>
<dbReference type="InterPro" id="IPR015824">
    <property type="entry name" value="Phosphoglycerate_kinase_N"/>
</dbReference>
<evidence type="ECO:0000256" key="7">
    <source>
        <dbReference type="ARBA" id="ARBA00022679"/>
    </source>
</evidence>
<feature type="binding site" evidence="11 13">
    <location>
        <position position="198"/>
    </location>
    <ligand>
        <name>ATP</name>
        <dbReference type="ChEBI" id="CHEBI:30616"/>
    </ligand>
</feature>
<comment type="catalytic activity">
    <reaction evidence="1 11 14">
        <text>(2R)-3-phosphoglycerate + ATP = (2R)-3-phospho-glyceroyl phosphate + ADP</text>
        <dbReference type="Rhea" id="RHEA:14801"/>
        <dbReference type="ChEBI" id="CHEBI:30616"/>
        <dbReference type="ChEBI" id="CHEBI:57604"/>
        <dbReference type="ChEBI" id="CHEBI:58272"/>
        <dbReference type="ChEBI" id="CHEBI:456216"/>
        <dbReference type="EC" id="2.7.2.3"/>
    </reaction>
</comment>
<evidence type="ECO:0000256" key="14">
    <source>
        <dbReference type="RuleBase" id="RU000532"/>
    </source>
</evidence>
<evidence type="ECO:0000256" key="13">
    <source>
        <dbReference type="PIRSR" id="PIRSR000724-2"/>
    </source>
</evidence>
<dbReference type="PROSITE" id="PS00111">
    <property type="entry name" value="PGLYCERATE_KINASE"/>
    <property type="match status" value="1"/>
</dbReference>
<dbReference type="GO" id="GO:0005829">
    <property type="term" value="C:cytosol"/>
    <property type="evidence" value="ECO:0007669"/>
    <property type="project" value="TreeGrafter"/>
</dbReference>
<keyword evidence="8 11" id="KW-0547">Nucleotide-binding</keyword>
<feature type="binding site" evidence="11">
    <location>
        <position position="114"/>
    </location>
    <ligand>
        <name>substrate</name>
    </ligand>
</feature>
<dbReference type="InterPro" id="IPR001576">
    <property type="entry name" value="Phosphoglycerate_kinase"/>
</dbReference>
<protein>
    <recommendedName>
        <fullName evidence="5 11">Phosphoglycerate kinase</fullName>
        <ecNumber evidence="5 11">2.7.2.3</ecNumber>
    </recommendedName>
</protein>
<dbReference type="GO" id="GO:0005524">
    <property type="term" value="F:ATP binding"/>
    <property type="evidence" value="ECO:0007669"/>
    <property type="project" value="UniProtKB-KW"/>
</dbReference>
<dbReference type="GO" id="GO:0006096">
    <property type="term" value="P:glycolytic process"/>
    <property type="evidence" value="ECO:0007669"/>
    <property type="project" value="UniProtKB-UniRule"/>
</dbReference>
<dbReference type="EMBL" id="LR134533">
    <property type="protein sequence ID" value="VEJ51278.1"/>
    <property type="molecule type" value="Genomic_DNA"/>
</dbReference>
<dbReference type="Pfam" id="PF00162">
    <property type="entry name" value="PGK"/>
    <property type="match status" value="1"/>
</dbReference>
<feature type="binding site" evidence="11 13">
    <location>
        <position position="320"/>
    </location>
    <ligand>
        <name>ATP</name>
        <dbReference type="ChEBI" id="CHEBI:30616"/>
    </ligand>
</feature>
<keyword evidence="10 11" id="KW-0067">ATP-binding</keyword>
<evidence type="ECO:0000256" key="9">
    <source>
        <dbReference type="ARBA" id="ARBA00022777"/>
    </source>
</evidence>
<comment type="similarity">
    <text evidence="3 11 14">Belongs to the phosphoglycerate kinase family.</text>
</comment>
<evidence type="ECO:0000256" key="1">
    <source>
        <dbReference type="ARBA" id="ARBA00000642"/>
    </source>
</evidence>
<evidence type="ECO:0000256" key="5">
    <source>
        <dbReference type="ARBA" id="ARBA00013061"/>
    </source>
</evidence>
<dbReference type="GO" id="GO:0043531">
    <property type="term" value="F:ADP binding"/>
    <property type="evidence" value="ECO:0007669"/>
    <property type="project" value="TreeGrafter"/>
</dbReference>
<dbReference type="Proteomes" id="UP000272771">
    <property type="component" value="Chromosome"/>
</dbReference>
<keyword evidence="16" id="KW-1185">Reference proteome</keyword>
<evidence type="ECO:0000256" key="3">
    <source>
        <dbReference type="ARBA" id="ARBA00008982"/>
    </source>
</evidence>
<dbReference type="PANTHER" id="PTHR11406">
    <property type="entry name" value="PHOSPHOGLYCERATE KINASE"/>
    <property type="match status" value="1"/>
</dbReference>
<dbReference type="GO" id="GO:0004618">
    <property type="term" value="F:phosphoglycerate kinase activity"/>
    <property type="evidence" value="ECO:0007669"/>
    <property type="project" value="UniProtKB-UniRule"/>
</dbReference>
<evidence type="ECO:0000313" key="15">
    <source>
        <dbReference type="EMBL" id="VEJ51278.1"/>
    </source>
</evidence>
<evidence type="ECO:0000256" key="10">
    <source>
        <dbReference type="ARBA" id="ARBA00022840"/>
    </source>
</evidence>
<feature type="binding site" evidence="11 12">
    <location>
        <begin position="59"/>
        <end position="62"/>
    </location>
    <ligand>
        <name>substrate</name>
    </ligand>
</feature>
<dbReference type="STRING" id="28091.SAMEA3174300_01779"/>
<comment type="subcellular location">
    <subcellularLocation>
        <location evidence="2 11">Cytoplasm</location>
    </subcellularLocation>
</comment>
<dbReference type="AlphaFoldDB" id="A0A448VNA8"/>